<dbReference type="Proteomes" id="UP000603602">
    <property type="component" value="Unassembled WGS sequence"/>
</dbReference>
<dbReference type="EMBL" id="JACYTO010000001">
    <property type="protein sequence ID" value="MBD8501693.1"/>
    <property type="molecule type" value="Genomic_DNA"/>
</dbReference>
<keyword evidence="2" id="KW-1185">Reference proteome</keyword>
<evidence type="ECO:0000313" key="1">
    <source>
        <dbReference type="EMBL" id="MBD8501693.1"/>
    </source>
</evidence>
<evidence type="ECO:0000313" key="2">
    <source>
        <dbReference type="Proteomes" id="UP000603602"/>
    </source>
</evidence>
<comment type="caution">
    <text evidence="1">The sequence shown here is derived from an EMBL/GenBank/DDBJ whole genome shotgun (WGS) entry which is preliminary data.</text>
</comment>
<proteinExistence type="predicted"/>
<protein>
    <submittedName>
        <fullName evidence="1">Uncharacterized protein</fullName>
    </submittedName>
</protein>
<organism evidence="1 2">
    <name type="scientific">Thauera sedimentorum</name>
    <dbReference type="NCBI Taxonomy" id="2767595"/>
    <lineage>
        <taxon>Bacteria</taxon>
        <taxon>Pseudomonadati</taxon>
        <taxon>Pseudomonadota</taxon>
        <taxon>Betaproteobacteria</taxon>
        <taxon>Rhodocyclales</taxon>
        <taxon>Zoogloeaceae</taxon>
        <taxon>Thauera</taxon>
    </lineage>
</organism>
<sequence>MSAEDEALKRKFRGLEGGQLRVDSLFVVHGLNIFDENGRLFFRRAGMSPPRGRFIGSYGAEFGVPKFLRVEWRDKIEMEPDGALKRGLPGDAFYGGTILGDYTIPVASRIPDALLEEKRRNGGGFRLKIRIHPDGPLIGWDLERAPGSAPDGSKFHHAGGDFQEAFIYNGKALRKGWFIHPRTGERIETDF</sequence>
<gene>
    <name evidence="1" type="ORF">IFO67_02245</name>
</gene>
<reference evidence="2" key="1">
    <citation type="submission" date="2023-07" db="EMBL/GenBank/DDBJ databases">
        <title>Thauera sp. CAU 1555 isolated from sand of Yaerae Beach.</title>
        <authorList>
            <person name="Kim W."/>
        </authorList>
    </citation>
    <scope>NUCLEOTIDE SEQUENCE [LARGE SCALE GENOMIC DNA]</scope>
    <source>
        <strain evidence="2">CAU 1555</strain>
    </source>
</reference>
<accession>A0ABR9B5P8</accession>
<name>A0ABR9B5P8_9RHOO</name>